<sequence>MEVPRRWEVVDDLCGSDHRLLYVEFDIAKVIDGASRIPPDTSLSGTPTGTLRLRPYGFGQRTEPVPAVTASELRGSQRTQARRSPGEDDVSNDVVLDTLEVLKDSWCAQLSAALEAGIFPKEGCRKASALGPFLFLLSTLPLVDAFAGMEEKGVSLTLYADDTTVVVSAGFSYGGEDSPQARSFSSWSPRNSSNAALCVAAGSLPADLELGTIAATRLAHRNGLQPIG</sequence>
<dbReference type="EMBL" id="JABANP010000956">
    <property type="protein sequence ID" value="KAF4677803.1"/>
    <property type="molecule type" value="Genomic_DNA"/>
</dbReference>
<evidence type="ECO:0000256" key="1">
    <source>
        <dbReference type="SAM" id="MobiDB-lite"/>
    </source>
</evidence>
<comment type="caution">
    <text evidence="2">The sequence shown here is derived from an EMBL/GenBank/DDBJ whole genome shotgun (WGS) entry which is preliminary data.</text>
</comment>
<feature type="region of interest" description="Disordered" evidence="1">
    <location>
        <begin position="67"/>
        <end position="90"/>
    </location>
</feature>
<organism evidence="2 3">
    <name type="scientific">Perkinsus olseni</name>
    <name type="common">Perkinsus atlanticus</name>
    <dbReference type="NCBI Taxonomy" id="32597"/>
    <lineage>
        <taxon>Eukaryota</taxon>
        <taxon>Sar</taxon>
        <taxon>Alveolata</taxon>
        <taxon>Perkinsozoa</taxon>
        <taxon>Perkinsea</taxon>
        <taxon>Perkinsida</taxon>
        <taxon>Perkinsidae</taxon>
        <taxon>Perkinsus</taxon>
    </lineage>
</organism>
<evidence type="ECO:0000313" key="3">
    <source>
        <dbReference type="Proteomes" id="UP000541610"/>
    </source>
</evidence>
<name>A0A7J6N1Q1_PEROL</name>
<proteinExistence type="predicted"/>
<gene>
    <name evidence="2" type="ORF">FOZ60_017163</name>
</gene>
<evidence type="ECO:0008006" key="4">
    <source>
        <dbReference type="Google" id="ProtNLM"/>
    </source>
</evidence>
<reference evidence="2 3" key="1">
    <citation type="submission" date="2020-04" db="EMBL/GenBank/DDBJ databases">
        <title>Perkinsus olseni comparative genomics.</title>
        <authorList>
            <person name="Bogema D.R."/>
        </authorList>
    </citation>
    <scope>NUCLEOTIDE SEQUENCE [LARGE SCALE GENOMIC DNA]</scope>
    <source>
        <strain evidence="2">00978-12</strain>
    </source>
</reference>
<evidence type="ECO:0000313" key="2">
    <source>
        <dbReference type="EMBL" id="KAF4677803.1"/>
    </source>
</evidence>
<dbReference type="Proteomes" id="UP000541610">
    <property type="component" value="Unassembled WGS sequence"/>
</dbReference>
<dbReference type="AlphaFoldDB" id="A0A7J6N1Q1"/>
<protein>
    <recommendedName>
        <fullName evidence="4">Reverse transcriptase domain-containing protein</fullName>
    </recommendedName>
</protein>
<accession>A0A7J6N1Q1</accession>